<evidence type="ECO:0000313" key="3">
    <source>
        <dbReference type="Proteomes" id="UP000629287"/>
    </source>
</evidence>
<dbReference type="AlphaFoldDB" id="A0A8I0TN42"/>
<dbReference type="EMBL" id="JADBGF010000001">
    <property type="protein sequence ID" value="MBE1594109.1"/>
    <property type="molecule type" value="Genomic_DNA"/>
</dbReference>
<feature type="region of interest" description="Disordered" evidence="1">
    <location>
        <begin position="1"/>
        <end position="20"/>
    </location>
</feature>
<gene>
    <name evidence="2" type="ORF">H4687_000238</name>
</gene>
<accession>A0A8I0TN42</accession>
<reference evidence="2 3" key="1">
    <citation type="submission" date="2020-10" db="EMBL/GenBank/DDBJ databases">
        <title>Sequencing the genomes of 1000 actinobacteria strains.</title>
        <authorList>
            <person name="Klenk H.-P."/>
        </authorList>
    </citation>
    <scope>NUCLEOTIDE SEQUENCE [LARGE SCALE GENOMIC DNA]</scope>
    <source>
        <strain evidence="2 3">DSM 41803</strain>
    </source>
</reference>
<protein>
    <submittedName>
        <fullName evidence="2">Uncharacterized protein</fullName>
    </submittedName>
</protein>
<proteinExistence type="predicted"/>
<name>A0A8I0TN42_9ACTN</name>
<comment type="caution">
    <text evidence="2">The sequence shown here is derived from an EMBL/GenBank/DDBJ whole genome shotgun (WGS) entry which is preliminary data.</text>
</comment>
<evidence type="ECO:0000313" key="2">
    <source>
        <dbReference type="EMBL" id="MBE1594109.1"/>
    </source>
</evidence>
<organism evidence="2 3">
    <name type="scientific">Streptomyces stelliscabiei</name>
    <dbReference type="NCBI Taxonomy" id="146820"/>
    <lineage>
        <taxon>Bacteria</taxon>
        <taxon>Bacillati</taxon>
        <taxon>Actinomycetota</taxon>
        <taxon>Actinomycetes</taxon>
        <taxon>Kitasatosporales</taxon>
        <taxon>Streptomycetaceae</taxon>
        <taxon>Streptomyces</taxon>
    </lineage>
</organism>
<dbReference type="Proteomes" id="UP000629287">
    <property type="component" value="Unassembled WGS sequence"/>
</dbReference>
<keyword evidence="3" id="KW-1185">Reference proteome</keyword>
<sequence length="76" mass="7880">MTPGGIVTTPAPMSDRPKPPTLWGLSSSCGWTMLEAKSENPTANEVRSVTTHPASTISAAADVRKVAGEVQPHVAP</sequence>
<evidence type="ECO:0000256" key="1">
    <source>
        <dbReference type="SAM" id="MobiDB-lite"/>
    </source>
</evidence>